<feature type="domain" description="NAD-dependent epimerase/dehydratase" evidence="2">
    <location>
        <begin position="5"/>
        <end position="197"/>
    </location>
</feature>
<comment type="similarity">
    <text evidence="1">Belongs to the NAD(P)-dependent epimerase/dehydratase family.</text>
</comment>
<dbReference type="Proteomes" id="UP001597051">
    <property type="component" value="Unassembled WGS sequence"/>
</dbReference>
<protein>
    <submittedName>
        <fullName evidence="3">NAD-dependent epimerase/dehydratase family protein</fullName>
    </submittedName>
</protein>
<evidence type="ECO:0000313" key="3">
    <source>
        <dbReference type="EMBL" id="MFD0983574.1"/>
    </source>
</evidence>
<evidence type="ECO:0000259" key="2">
    <source>
        <dbReference type="Pfam" id="PF01370"/>
    </source>
</evidence>
<comment type="caution">
    <text evidence="3">The sequence shown here is derived from an EMBL/GenBank/DDBJ whole genome shotgun (WGS) entry which is preliminary data.</text>
</comment>
<dbReference type="Pfam" id="PF01370">
    <property type="entry name" value="Epimerase"/>
    <property type="match status" value="1"/>
</dbReference>
<dbReference type="EMBL" id="JBHTIZ010000011">
    <property type="protein sequence ID" value="MFD0983574.1"/>
    <property type="molecule type" value="Genomic_DNA"/>
</dbReference>
<accession>A0ABW3IZQ2</accession>
<reference evidence="4" key="1">
    <citation type="journal article" date="2019" name="Int. J. Syst. Evol. Microbiol.">
        <title>The Global Catalogue of Microorganisms (GCM) 10K type strain sequencing project: providing services to taxonomists for standard genome sequencing and annotation.</title>
        <authorList>
            <consortium name="The Broad Institute Genomics Platform"/>
            <consortium name="The Broad Institute Genome Sequencing Center for Infectious Disease"/>
            <person name="Wu L."/>
            <person name="Ma J."/>
        </authorList>
    </citation>
    <scope>NUCLEOTIDE SEQUENCE [LARGE SCALE GENOMIC DNA]</scope>
    <source>
        <strain evidence="4">CECT 7649</strain>
    </source>
</reference>
<evidence type="ECO:0000256" key="1">
    <source>
        <dbReference type="ARBA" id="ARBA00007637"/>
    </source>
</evidence>
<dbReference type="SUPFAM" id="SSF51735">
    <property type="entry name" value="NAD(P)-binding Rossmann-fold domains"/>
    <property type="match status" value="1"/>
</dbReference>
<gene>
    <name evidence="3" type="ORF">ACFQ0S_03695</name>
</gene>
<dbReference type="InterPro" id="IPR036291">
    <property type="entry name" value="NAD(P)-bd_dom_sf"/>
</dbReference>
<name>A0ABW3IZQ2_9FLAO</name>
<dbReference type="Gene3D" id="3.40.50.720">
    <property type="entry name" value="NAD(P)-binding Rossmann-like Domain"/>
    <property type="match status" value="1"/>
</dbReference>
<sequence length="269" mass="30328">MKTAVVVGANGFLGSALVDKLLSQNYDVVAIYNSSFNKINKLATIYTKAQLFESEIQPDYIYYLPGNYALSHHEMLQLNDDLYQYSLKFTNSKMIYISSTNVYGITDEIITEDSVFNNPGLYALSKLSGEFIVSAMKHFAIVRLAYIYGPGIANKSFIPQIIDAARNIKKITLFGKGERKQDYIYIDDAVSLCFACSLNQSNNIYLGATGISVSNEEIAQEIKKHIECDIVFIGEETGKSFYFNPIKTFKNLDWYPQTTISEGIKQMLF</sequence>
<evidence type="ECO:0000313" key="4">
    <source>
        <dbReference type="Proteomes" id="UP001597051"/>
    </source>
</evidence>
<organism evidence="3 4">
    <name type="scientific">Flavobacterium myungsuense</name>
    <dbReference type="NCBI Taxonomy" id="651823"/>
    <lineage>
        <taxon>Bacteria</taxon>
        <taxon>Pseudomonadati</taxon>
        <taxon>Bacteroidota</taxon>
        <taxon>Flavobacteriia</taxon>
        <taxon>Flavobacteriales</taxon>
        <taxon>Flavobacteriaceae</taxon>
        <taxon>Flavobacterium</taxon>
    </lineage>
</organism>
<dbReference type="InterPro" id="IPR001509">
    <property type="entry name" value="Epimerase_deHydtase"/>
</dbReference>
<dbReference type="PANTHER" id="PTHR43000">
    <property type="entry name" value="DTDP-D-GLUCOSE 4,6-DEHYDRATASE-RELATED"/>
    <property type="match status" value="1"/>
</dbReference>
<dbReference type="CDD" id="cd08946">
    <property type="entry name" value="SDR_e"/>
    <property type="match status" value="1"/>
</dbReference>
<dbReference type="RefSeq" id="WP_379754019.1">
    <property type="nucleotide sequence ID" value="NZ_JBHSYB010000012.1"/>
</dbReference>
<proteinExistence type="inferred from homology"/>
<keyword evidence="4" id="KW-1185">Reference proteome</keyword>